<dbReference type="EC" id="2.7.7.65" evidence="1"/>
<dbReference type="GO" id="GO:0005886">
    <property type="term" value="C:plasma membrane"/>
    <property type="evidence" value="ECO:0007669"/>
    <property type="project" value="TreeGrafter"/>
</dbReference>
<dbReference type="Pfam" id="PF20966">
    <property type="entry name" value="MASE6"/>
    <property type="match status" value="1"/>
</dbReference>
<dbReference type="RefSeq" id="WP_193112950.1">
    <property type="nucleotide sequence ID" value="NZ_CP041165.1"/>
</dbReference>
<evidence type="ECO:0000313" key="5">
    <source>
        <dbReference type="EMBL" id="QOP41632.1"/>
    </source>
</evidence>
<dbReference type="SUPFAM" id="SSF55073">
    <property type="entry name" value="Nucleotide cyclase"/>
    <property type="match status" value="1"/>
</dbReference>
<reference evidence="5 6" key="1">
    <citation type="submission" date="2019-06" db="EMBL/GenBank/DDBJ databases">
        <title>Sulfurimonas gotlandica sp. nov., a chemoautotrophic and psychrotolerant epsilonproteobacterium isolated from a pelagic redoxcline, and an emended description of the genus Sulfurimonas.</title>
        <authorList>
            <person name="Wang S."/>
            <person name="Jiang L."/>
            <person name="Shao Z."/>
        </authorList>
    </citation>
    <scope>NUCLEOTIDE SEQUENCE [LARGE SCALE GENOMIC DNA]</scope>
    <source>
        <strain evidence="5 6">B2</strain>
    </source>
</reference>
<keyword evidence="6" id="KW-1185">Reference proteome</keyword>
<feature type="transmembrane region" description="Helical" evidence="3">
    <location>
        <begin position="29"/>
        <end position="52"/>
    </location>
</feature>
<dbReference type="EMBL" id="CP041165">
    <property type="protein sequence ID" value="QOP41632.1"/>
    <property type="molecule type" value="Genomic_DNA"/>
</dbReference>
<dbReference type="GO" id="GO:0043709">
    <property type="term" value="P:cell adhesion involved in single-species biofilm formation"/>
    <property type="evidence" value="ECO:0007669"/>
    <property type="project" value="TreeGrafter"/>
</dbReference>
<dbReference type="CDD" id="cd01949">
    <property type="entry name" value="GGDEF"/>
    <property type="match status" value="1"/>
</dbReference>
<dbReference type="PANTHER" id="PTHR45138:SF9">
    <property type="entry name" value="DIGUANYLATE CYCLASE DGCM-RELATED"/>
    <property type="match status" value="1"/>
</dbReference>
<dbReference type="FunFam" id="3.30.70.270:FF:000001">
    <property type="entry name" value="Diguanylate cyclase domain protein"/>
    <property type="match status" value="1"/>
</dbReference>
<dbReference type="GO" id="GO:0052621">
    <property type="term" value="F:diguanylate cyclase activity"/>
    <property type="evidence" value="ECO:0007669"/>
    <property type="project" value="UniProtKB-EC"/>
</dbReference>
<dbReference type="Pfam" id="PF00990">
    <property type="entry name" value="GGDEF"/>
    <property type="match status" value="1"/>
</dbReference>
<evidence type="ECO:0000259" key="4">
    <source>
        <dbReference type="PROSITE" id="PS50887"/>
    </source>
</evidence>
<dbReference type="PROSITE" id="PS50887">
    <property type="entry name" value="GGDEF"/>
    <property type="match status" value="1"/>
</dbReference>
<dbReference type="InterPro" id="IPR000160">
    <property type="entry name" value="GGDEF_dom"/>
</dbReference>
<dbReference type="InterPro" id="IPR029787">
    <property type="entry name" value="Nucleotide_cyclase"/>
</dbReference>
<evidence type="ECO:0000256" key="3">
    <source>
        <dbReference type="SAM" id="Phobius"/>
    </source>
</evidence>
<sequence>MILQSGNLYNQILCSNMKFSEYSSDMRKVVLINILLIISGTILLLFAIYNVFVHSDNALFIIDFTAFLITIYIFYDLRKSHNVQRASNITTSSIFIMMLAIVYFGKGHDFTLVWTVFFPMFAIFINGTTKGLGITILFYALTFLLTYQGIDKWQGGMWNEASYARFVVASVGISIIVYFFEVSFDKAYKMLEEIRKKEKQYIQTLEQCSITDPLTRVYNRRHLTVQFDKLFEKAKKHNSYFALYIFDIDYFKQYNDTFGHIAGDNALQKVTQTLTKEVFKRDVDHLFRLGGEEFCGLILADEPQKVEYILEKARTTIESLGLEHPKNPHKVLTASFGVCVIHDFKEKDFDKMYKIADDTLYDAKEKGRNCIVGADKISTL</sequence>
<name>A0A7M1AZ35_9BACT</name>
<feature type="transmembrane region" description="Helical" evidence="3">
    <location>
        <begin position="162"/>
        <end position="180"/>
    </location>
</feature>
<feature type="domain" description="GGDEF" evidence="4">
    <location>
        <begin position="239"/>
        <end position="376"/>
    </location>
</feature>
<dbReference type="NCBIfam" id="TIGR00254">
    <property type="entry name" value="GGDEF"/>
    <property type="match status" value="1"/>
</dbReference>
<organism evidence="5 6">
    <name type="scientific">Sulfurimonas marina</name>
    <dbReference type="NCBI Taxonomy" id="2590551"/>
    <lineage>
        <taxon>Bacteria</taxon>
        <taxon>Pseudomonadati</taxon>
        <taxon>Campylobacterota</taxon>
        <taxon>Epsilonproteobacteria</taxon>
        <taxon>Campylobacterales</taxon>
        <taxon>Sulfurimonadaceae</taxon>
        <taxon>Sulfurimonas</taxon>
    </lineage>
</organism>
<dbReference type="InterPro" id="IPR043128">
    <property type="entry name" value="Rev_trsase/Diguanyl_cyclase"/>
</dbReference>
<evidence type="ECO:0000256" key="2">
    <source>
        <dbReference type="ARBA" id="ARBA00034247"/>
    </source>
</evidence>
<dbReference type="PANTHER" id="PTHR45138">
    <property type="entry name" value="REGULATORY COMPONENTS OF SENSORY TRANSDUCTION SYSTEM"/>
    <property type="match status" value="1"/>
</dbReference>
<proteinExistence type="predicted"/>
<dbReference type="InterPro" id="IPR048435">
    <property type="entry name" value="MASE6"/>
</dbReference>
<evidence type="ECO:0000256" key="1">
    <source>
        <dbReference type="ARBA" id="ARBA00012528"/>
    </source>
</evidence>
<dbReference type="Proteomes" id="UP000593910">
    <property type="component" value="Chromosome"/>
</dbReference>
<protein>
    <recommendedName>
        <fullName evidence="1">diguanylate cyclase</fullName>
        <ecNumber evidence="1">2.7.7.65</ecNumber>
    </recommendedName>
</protein>
<evidence type="ECO:0000313" key="6">
    <source>
        <dbReference type="Proteomes" id="UP000593910"/>
    </source>
</evidence>
<dbReference type="Gene3D" id="3.30.70.270">
    <property type="match status" value="1"/>
</dbReference>
<comment type="catalytic activity">
    <reaction evidence="2">
        <text>2 GTP = 3',3'-c-di-GMP + 2 diphosphate</text>
        <dbReference type="Rhea" id="RHEA:24898"/>
        <dbReference type="ChEBI" id="CHEBI:33019"/>
        <dbReference type="ChEBI" id="CHEBI:37565"/>
        <dbReference type="ChEBI" id="CHEBI:58805"/>
        <dbReference type="EC" id="2.7.7.65"/>
    </reaction>
</comment>
<dbReference type="GO" id="GO:1902201">
    <property type="term" value="P:negative regulation of bacterial-type flagellum-dependent cell motility"/>
    <property type="evidence" value="ECO:0007669"/>
    <property type="project" value="TreeGrafter"/>
</dbReference>
<accession>A0A7M1AZ35</accession>
<dbReference type="InterPro" id="IPR050469">
    <property type="entry name" value="Diguanylate_Cyclase"/>
</dbReference>
<gene>
    <name evidence="5" type="ORF">FJR03_07675</name>
</gene>
<feature type="transmembrane region" description="Helical" evidence="3">
    <location>
        <begin position="58"/>
        <end position="75"/>
    </location>
</feature>
<dbReference type="KEGG" id="smax:FJR03_07675"/>
<dbReference type="SMART" id="SM00267">
    <property type="entry name" value="GGDEF"/>
    <property type="match status" value="1"/>
</dbReference>
<keyword evidence="3" id="KW-0812">Transmembrane</keyword>
<keyword evidence="3" id="KW-0472">Membrane</keyword>
<feature type="transmembrane region" description="Helical" evidence="3">
    <location>
        <begin position="87"/>
        <end position="104"/>
    </location>
</feature>
<dbReference type="AlphaFoldDB" id="A0A7M1AZ35"/>
<keyword evidence="3" id="KW-1133">Transmembrane helix</keyword>